<organism evidence="2 3">
    <name type="scientific">Rhodofomes roseus</name>
    <dbReference type="NCBI Taxonomy" id="34475"/>
    <lineage>
        <taxon>Eukaryota</taxon>
        <taxon>Fungi</taxon>
        <taxon>Dikarya</taxon>
        <taxon>Basidiomycota</taxon>
        <taxon>Agaricomycotina</taxon>
        <taxon>Agaricomycetes</taxon>
        <taxon>Polyporales</taxon>
        <taxon>Rhodofomes</taxon>
    </lineage>
</organism>
<accession>A0ABQ8K133</accession>
<feature type="compositionally biased region" description="Polar residues" evidence="1">
    <location>
        <begin position="66"/>
        <end position="78"/>
    </location>
</feature>
<dbReference type="GeneID" id="71998925"/>
<evidence type="ECO:0000256" key="1">
    <source>
        <dbReference type="SAM" id="MobiDB-lite"/>
    </source>
</evidence>
<feature type="region of interest" description="Disordered" evidence="1">
    <location>
        <begin position="435"/>
        <end position="457"/>
    </location>
</feature>
<evidence type="ECO:0000313" key="3">
    <source>
        <dbReference type="Proteomes" id="UP000814176"/>
    </source>
</evidence>
<feature type="compositionally biased region" description="Polar residues" evidence="1">
    <location>
        <begin position="92"/>
        <end position="104"/>
    </location>
</feature>
<keyword evidence="3" id="KW-1185">Reference proteome</keyword>
<feature type="compositionally biased region" description="Low complexity" evidence="1">
    <location>
        <begin position="376"/>
        <end position="398"/>
    </location>
</feature>
<feature type="compositionally biased region" description="Low complexity" evidence="1">
    <location>
        <begin position="208"/>
        <end position="220"/>
    </location>
</feature>
<feature type="compositionally biased region" description="Polar residues" evidence="1">
    <location>
        <begin position="162"/>
        <end position="176"/>
    </location>
</feature>
<feature type="compositionally biased region" description="Polar residues" evidence="1">
    <location>
        <begin position="435"/>
        <end position="445"/>
    </location>
</feature>
<name>A0ABQ8K133_9APHY</name>
<feature type="compositionally biased region" description="Low complexity" evidence="1">
    <location>
        <begin position="322"/>
        <end position="342"/>
    </location>
</feature>
<sequence>MRVPKIRTLSPRTESLPRQVGQLQTVRSFDSGICSAYTISGYDDLLSANHDPLSLAASNRFRRSLYTTRPGPSNSLMSENAAEFRSRRAREQLSSISGVNNGRTSPIDEPRFAPADWSLPSFRGSTRASEQDSTDSRRSQTSRARPTTLEPDPFDSDYGLSHTGTELNHPQFNSLWQPLPSLSGGADPDESLDFPDLMLRRNSPPPRNAANTTAATRAASALHRAPYGALEQWLLGGPDDTASAAQTETQRPRAADANRARTVPHSDRPPRVMSYQPLSARMADADRRAQLESMASDAGVSVEELTRRGMSRLVAIRERRTATAPANRNAPRPAARPSSPGSRRAERDTEQSRSDYDLDARAELRASIAPPRIYDSPPRSTSRTVPSAASASRRPSVTGETSARTAPTVRFNVDSFHEGPFRASIQRSLELQNMTSEVTRPSSRTVPRDSGAPSLPPLRFQRLSTERLVRHCTSLELLES</sequence>
<protein>
    <submittedName>
        <fullName evidence="2">Uncharacterized protein</fullName>
    </submittedName>
</protein>
<comment type="caution">
    <text evidence="2">The sequence shown here is derived from an EMBL/GenBank/DDBJ whole genome shotgun (WGS) entry which is preliminary data.</text>
</comment>
<feature type="region of interest" description="Disordered" evidence="1">
    <location>
        <begin position="235"/>
        <end position="274"/>
    </location>
</feature>
<feature type="region of interest" description="Disordered" evidence="1">
    <location>
        <begin position="66"/>
        <end position="220"/>
    </location>
</feature>
<evidence type="ECO:0000313" key="2">
    <source>
        <dbReference type="EMBL" id="KAH9830178.1"/>
    </source>
</evidence>
<gene>
    <name evidence="2" type="ORF">C8Q71DRAFT_381181</name>
</gene>
<feature type="compositionally biased region" description="Basic and acidic residues" evidence="1">
    <location>
        <begin position="343"/>
        <end position="364"/>
    </location>
</feature>
<feature type="region of interest" description="Disordered" evidence="1">
    <location>
        <begin position="318"/>
        <end position="406"/>
    </location>
</feature>
<proteinExistence type="predicted"/>
<feature type="compositionally biased region" description="Basic and acidic residues" evidence="1">
    <location>
        <begin position="250"/>
        <end position="270"/>
    </location>
</feature>
<reference evidence="2 3" key="1">
    <citation type="journal article" date="2021" name="Environ. Microbiol.">
        <title>Gene family expansions and transcriptome signatures uncover fungal adaptations to wood decay.</title>
        <authorList>
            <person name="Hage H."/>
            <person name="Miyauchi S."/>
            <person name="Viragh M."/>
            <person name="Drula E."/>
            <person name="Min B."/>
            <person name="Chaduli D."/>
            <person name="Navarro D."/>
            <person name="Favel A."/>
            <person name="Norest M."/>
            <person name="Lesage-Meessen L."/>
            <person name="Balint B."/>
            <person name="Merenyi Z."/>
            <person name="de Eugenio L."/>
            <person name="Morin E."/>
            <person name="Martinez A.T."/>
            <person name="Baldrian P."/>
            <person name="Stursova M."/>
            <person name="Martinez M.J."/>
            <person name="Novotny C."/>
            <person name="Magnuson J.K."/>
            <person name="Spatafora J.W."/>
            <person name="Maurice S."/>
            <person name="Pangilinan J."/>
            <person name="Andreopoulos W."/>
            <person name="LaButti K."/>
            <person name="Hundley H."/>
            <person name="Na H."/>
            <person name="Kuo A."/>
            <person name="Barry K."/>
            <person name="Lipzen A."/>
            <person name="Henrissat B."/>
            <person name="Riley R."/>
            <person name="Ahrendt S."/>
            <person name="Nagy L.G."/>
            <person name="Grigoriev I.V."/>
            <person name="Martin F."/>
            <person name="Rosso M.N."/>
        </authorList>
    </citation>
    <scope>NUCLEOTIDE SEQUENCE [LARGE SCALE GENOMIC DNA]</scope>
    <source>
        <strain evidence="2 3">CIRM-BRFM 1785</strain>
    </source>
</reference>
<dbReference type="EMBL" id="JADCUA010000033">
    <property type="protein sequence ID" value="KAH9830178.1"/>
    <property type="molecule type" value="Genomic_DNA"/>
</dbReference>
<dbReference type="Proteomes" id="UP000814176">
    <property type="component" value="Unassembled WGS sequence"/>
</dbReference>
<dbReference type="RefSeq" id="XP_047773530.1">
    <property type="nucleotide sequence ID" value="XM_047918193.1"/>
</dbReference>
<feature type="compositionally biased region" description="Basic and acidic residues" evidence="1">
    <location>
        <begin position="82"/>
        <end position="91"/>
    </location>
</feature>